<dbReference type="Proteomes" id="UP000287651">
    <property type="component" value="Unassembled WGS sequence"/>
</dbReference>
<comment type="caution">
    <text evidence="2">The sequence shown here is derived from an EMBL/GenBank/DDBJ whole genome shotgun (WGS) entry which is preliminary data.</text>
</comment>
<proteinExistence type="predicted"/>
<name>A0A426X643_ENSVE</name>
<protein>
    <submittedName>
        <fullName evidence="2">Uncharacterized protein</fullName>
    </submittedName>
</protein>
<evidence type="ECO:0000256" key="1">
    <source>
        <dbReference type="SAM" id="MobiDB-lite"/>
    </source>
</evidence>
<evidence type="ECO:0000313" key="3">
    <source>
        <dbReference type="Proteomes" id="UP000287651"/>
    </source>
</evidence>
<dbReference type="EMBL" id="AMZH03025825">
    <property type="protein sequence ID" value="RRT34943.1"/>
    <property type="molecule type" value="Genomic_DNA"/>
</dbReference>
<feature type="region of interest" description="Disordered" evidence="1">
    <location>
        <begin position="178"/>
        <end position="198"/>
    </location>
</feature>
<organism evidence="2 3">
    <name type="scientific">Ensete ventricosum</name>
    <name type="common">Abyssinian banana</name>
    <name type="synonym">Musa ensete</name>
    <dbReference type="NCBI Taxonomy" id="4639"/>
    <lineage>
        <taxon>Eukaryota</taxon>
        <taxon>Viridiplantae</taxon>
        <taxon>Streptophyta</taxon>
        <taxon>Embryophyta</taxon>
        <taxon>Tracheophyta</taxon>
        <taxon>Spermatophyta</taxon>
        <taxon>Magnoliopsida</taxon>
        <taxon>Liliopsida</taxon>
        <taxon>Zingiberales</taxon>
        <taxon>Musaceae</taxon>
        <taxon>Ensete</taxon>
    </lineage>
</organism>
<gene>
    <name evidence="2" type="ORF">B296_00054851</name>
</gene>
<dbReference type="AlphaFoldDB" id="A0A426X643"/>
<sequence length="198" mass="21331">MFLQQRYYGSGQPPADRPLQGRPPTARQPARAINYDEGPYRGNPVRVGPPARVVAYGQLRVGAARKGQSQPAWLLFISVLPMGIGNTRRGGAHRSVSCGHCARPPVGGVSGACQDGTKEFARRRPRLTGRLSGVAEKIVGTSASSQVRTMRWDLAGSSLGDSQKELRRSLRTRREIAGKKTGGHTTSMSEVTGLVDVR</sequence>
<evidence type="ECO:0000313" key="2">
    <source>
        <dbReference type="EMBL" id="RRT34943.1"/>
    </source>
</evidence>
<accession>A0A426X643</accession>
<reference evidence="2 3" key="1">
    <citation type="journal article" date="2014" name="Agronomy (Basel)">
        <title>A Draft Genome Sequence for Ensete ventricosum, the Drought-Tolerant Tree Against Hunger.</title>
        <authorList>
            <person name="Harrison J."/>
            <person name="Moore K.A."/>
            <person name="Paszkiewicz K."/>
            <person name="Jones T."/>
            <person name="Grant M."/>
            <person name="Ambacheew D."/>
            <person name="Muzemil S."/>
            <person name="Studholme D.J."/>
        </authorList>
    </citation>
    <scope>NUCLEOTIDE SEQUENCE [LARGE SCALE GENOMIC DNA]</scope>
</reference>
<feature type="region of interest" description="Disordered" evidence="1">
    <location>
        <begin position="1"/>
        <end position="46"/>
    </location>
</feature>